<keyword evidence="6" id="KW-0449">Lipoprotein</keyword>
<dbReference type="SUPFAM" id="SSF103088">
    <property type="entry name" value="OmpA-like"/>
    <property type="match status" value="1"/>
</dbReference>
<comment type="subcellular location">
    <subcellularLocation>
        <location evidence="1">Cell outer membrane</location>
    </subcellularLocation>
</comment>
<dbReference type="Gene3D" id="3.30.1330.60">
    <property type="entry name" value="OmpA-like domain"/>
    <property type="match status" value="1"/>
</dbReference>
<proteinExistence type="predicted"/>
<gene>
    <name evidence="6" type="primary">yiaD_2</name>
    <name evidence="6" type="ORF">NCTC11842_01720</name>
</gene>
<keyword evidence="3" id="KW-0998">Cell outer membrane</keyword>
<dbReference type="InterPro" id="IPR039567">
    <property type="entry name" value="Gly-zipper"/>
</dbReference>
<dbReference type="InterPro" id="IPR006664">
    <property type="entry name" value="OMP_bac"/>
</dbReference>
<organism evidence="6 7">
    <name type="scientific">Pseudomonas luteola</name>
    <dbReference type="NCBI Taxonomy" id="47886"/>
    <lineage>
        <taxon>Bacteria</taxon>
        <taxon>Pseudomonadati</taxon>
        <taxon>Pseudomonadota</taxon>
        <taxon>Gammaproteobacteria</taxon>
        <taxon>Pseudomonadales</taxon>
        <taxon>Pseudomonadaceae</taxon>
        <taxon>Pseudomonas</taxon>
    </lineage>
</organism>
<dbReference type="PANTHER" id="PTHR30329">
    <property type="entry name" value="STATOR ELEMENT OF FLAGELLAR MOTOR COMPLEX"/>
    <property type="match status" value="1"/>
</dbReference>
<dbReference type="EMBL" id="UAUF01000010">
    <property type="protein sequence ID" value="SPZ05300.1"/>
    <property type="molecule type" value="Genomic_DNA"/>
</dbReference>
<dbReference type="PRINTS" id="PR01021">
    <property type="entry name" value="OMPADOMAIN"/>
</dbReference>
<evidence type="ECO:0000256" key="3">
    <source>
        <dbReference type="ARBA" id="ARBA00023237"/>
    </source>
</evidence>
<dbReference type="Pfam" id="PF13488">
    <property type="entry name" value="Gly-zipper_Omp"/>
    <property type="match status" value="1"/>
</dbReference>
<dbReference type="GO" id="GO:0009279">
    <property type="term" value="C:cell outer membrane"/>
    <property type="evidence" value="ECO:0007669"/>
    <property type="project" value="UniProtKB-SubCell"/>
</dbReference>
<dbReference type="InterPro" id="IPR006665">
    <property type="entry name" value="OmpA-like"/>
</dbReference>
<protein>
    <submittedName>
        <fullName evidence="6">Inner membrane lipoprotein YiaD</fullName>
    </submittedName>
</protein>
<accession>A0A2X2EF15</accession>
<reference evidence="6 7" key="1">
    <citation type="submission" date="2018-06" db="EMBL/GenBank/DDBJ databases">
        <authorList>
            <consortium name="Pathogen Informatics"/>
            <person name="Doyle S."/>
        </authorList>
    </citation>
    <scope>NUCLEOTIDE SEQUENCE [LARGE SCALE GENOMIC DNA]</scope>
    <source>
        <strain evidence="6 7">NCTC11842</strain>
    </source>
</reference>
<dbReference type="InterPro" id="IPR050330">
    <property type="entry name" value="Bact_OuterMem_StrucFunc"/>
</dbReference>
<dbReference type="CDD" id="cd07185">
    <property type="entry name" value="OmpA_C-like"/>
    <property type="match status" value="1"/>
</dbReference>
<name>A0A2X2EF15_PSELU</name>
<sequence length="319" mass="33513">MRKLVIPAVVLTVLTGCAGPQDYNNTAQYGGIGALAGAVAGAAINHDNRMQGALIGGTLGAAGGAGIGYYVDRQEKELRAKLLGTGINVKRDGERINLVLPSDITFESGSYRLTPSVQHALADVAKTLQAYPDSHLVVTGHADSSGTPQANLELSRMRAQAVSIFLQSRGVDAFRLTTLAAGDSVPVAANNTAAGREANRRVEITLSQPGAPPQVVTNGPVVNQPYTQTYQRTAVRQNVQQAQPRYQYVPTSVFVAPYTQNTSQRILTNTVTTGVNSAMYGGANAGVRAGLNTVTRGVTNELSQGLQHIINNSLGGFSR</sequence>
<feature type="domain" description="OmpA-like" evidence="5">
    <location>
        <begin position="92"/>
        <end position="210"/>
    </location>
</feature>
<evidence type="ECO:0000259" key="5">
    <source>
        <dbReference type="PROSITE" id="PS51123"/>
    </source>
</evidence>
<evidence type="ECO:0000256" key="2">
    <source>
        <dbReference type="ARBA" id="ARBA00023136"/>
    </source>
</evidence>
<dbReference type="RefSeq" id="WP_112297731.1">
    <property type="nucleotide sequence ID" value="NZ_DALZQD010000025.1"/>
</dbReference>
<keyword evidence="2 4" id="KW-0472">Membrane</keyword>
<dbReference type="PANTHER" id="PTHR30329:SF21">
    <property type="entry name" value="LIPOPROTEIN YIAD-RELATED"/>
    <property type="match status" value="1"/>
</dbReference>
<dbReference type="PROSITE" id="PS51123">
    <property type="entry name" value="OMPA_2"/>
    <property type="match status" value="1"/>
</dbReference>
<dbReference type="AlphaFoldDB" id="A0A2X2EF15"/>
<dbReference type="InterPro" id="IPR036737">
    <property type="entry name" value="OmpA-like_sf"/>
</dbReference>
<dbReference type="Pfam" id="PF00691">
    <property type="entry name" value="OmpA"/>
    <property type="match status" value="1"/>
</dbReference>
<dbReference type="Proteomes" id="UP000250443">
    <property type="component" value="Unassembled WGS sequence"/>
</dbReference>
<evidence type="ECO:0000313" key="6">
    <source>
        <dbReference type="EMBL" id="SPZ05300.1"/>
    </source>
</evidence>
<evidence type="ECO:0000256" key="1">
    <source>
        <dbReference type="ARBA" id="ARBA00004442"/>
    </source>
</evidence>
<evidence type="ECO:0000313" key="7">
    <source>
        <dbReference type="Proteomes" id="UP000250443"/>
    </source>
</evidence>
<dbReference type="PROSITE" id="PS51257">
    <property type="entry name" value="PROKAR_LIPOPROTEIN"/>
    <property type="match status" value="1"/>
</dbReference>
<evidence type="ECO:0000256" key="4">
    <source>
        <dbReference type="PROSITE-ProRule" id="PRU00473"/>
    </source>
</evidence>